<accession>A0A6A5UGM8</accession>
<evidence type="ECO:0000256" key="2">
    <source>
        <dbReference type="ARBA" id="ARBA00022723"/>
    </source>
</evidence>
<dbReference type="InterPro" id="IPR001128">
    <property type="entry name" value="Cyt_P450"/>
</dbReference>
<name>A0A6A5UGM8_9PLEO</name>
<keyword evidence="2" id="KW-0479">Metal-binding</keyword>
<dbReference type="GO" id="GO:0016705">
    <property type="term" value="F:oxidoreductase activity, acting on paired donors, with incorporation or reduction of molecular oxygen"/>
    <property type="evidence" value="ECO:0007669"/>
    <property type="project" value="InterPro"/>
</dbReference>
<protein>
    <submittedName>
        <fullName evidence="6">Uncharacterized protein</fullName>
    </submittedName>
</protein>
<dbReference type="GO" id="GO:0004497">
    <property type="term" value="F:monooxygenase activity"/>
    <property type="evidence" value="ECO:0007669"/>
    <property type="project" value="UniProtKB-KW"/>
</dbReference>
<evidence type="ECO:0000256" key="5">
    <source>
        <dbReference type="ARBA" id="ARBA00023033"/>
    </source>
</evidence>
<evidence type="ECO:0000313" key="6">
    <source>
        <dbReference type="EMBL" id="KAF1964081.1"/>
    </source>
</evidence>
<organism evidence="6 7">
    <name type="scientific">Bimuria novae-zelandiae CBS 107.79</name>
    <dbReference type="NCBI Taxonomy" id="1447943"/>
    <lineage>
        <taxon>Eukaryota</taxon>
        <taxon>Fungi</taxon>
        <taxon>Dikarya</taxon>
        <taxon>Ascomycota</taxon>
        <taxon>Pezizomycotina</taxon>
        <taxon>Dothideomycetes</taxon>
        <taxon>Pleosporomycetidae</taxon>
        <taxon>Pleosporales</taxon>
        <taxon>Massarineae</taxon>
        <taxon>Didymosphaeriaceae</taxon>
        <taxon>Bimuria</taxon>
    </lineage>
</organism>
<dbReference type="PANTHER" id="PTHR46300:SF2">
    <property type="entry name" value="CYTOCHROME P450 MONOOXYGENASE ALNH-RELATED"/>
    <property type="match status" value="1"/>
</dbReference>
<evidence type="ECO:0000256" key="1">
    <source>
        <dbReference type="ARBA" id="ARBA00010617"/>
    </source>
</evidence>
<keyword evidence="5" id="KW-0503">Monooxygenase</keyword>
<sequence length="112" mass="13177">MRPINKFGNNHFNIKDDWYNGYFIPKESILMANWWHIQYSPEYYPENPERFLPERWINYPHSAAKAVALPDGTQRDHLTYGGSAANEQNVRSEQSIRTAFSGVLDRTNEQAW</sequence>
<dbReference type="GO" id="GO:0020037">
    <property type="term" value="F:heme binding"/>
    <property type="evidence" value="ECO:0007669"/>
    <property type="project" value="InterPro"/>
</dbReference>
<keyword evidence="4" id="KW-0408">Iron</keyword>
<proteinExistence type="inferred from homology"/>
<reference evidence="6" key="1">
    <citation type="journal article" date="2020" name="Stud. Mycol.">
        <title>101 Dothideomycetes genomes: a test case for predicting lifestyles and emergence of pathogens.</title>
        <authorList>
            <person name="Haridas S."/>
            <person name="Albert R."/>
            <person name="Binder M."/>
            <person name="Bloem J."/>
            <person name="Labutti K."/>
            <person name="Salamov A."/>
            <person name="Andreopoulos B."/>
            <person name="Baker S."/>
            <person name="Barry K."/>
            <person name="Bills G."/>
            <person name="Bluhm B."/>
            <person name="Cannon C."/>
            <person name="Castanera R."/>
            <person name="Culley D."/>
            <person name="Daum C."/>
            <person name="Ezra D."/>
            <person name="Gonzalez J."/>
            <person name="Henrissat B."/>
            <person name="Kuo A."/>
            <person name="Liang C."/>
            <person name="Lipzen A."/>
            <person name="Lutzoni F."/>
            <person name="Magnuson J."/>
            <person name="Mondo S."/>
            <person name="Nolan M."/>
            <person name="Ohm R."/>
            <person name="Pangilinan J."/>
            <person name="Park H.-J."/>
            <person name="Ramirez L."/>
            <person name="Alfaro M."/>
            <person name="Sun H."/>
            <person name="Tritt A."/>
            <person name="Yoshinaga Y."/>
            <person name="Zwiers L.-H."/>
            <person name="Turgeon B."/>
            <person name="Goodwin S."/>
            <person name="Spatafora J."/>
            <person name="Crous P."/>
            <person name="Grigoriev I."/>
        </authorList>
    </citation>
    <scope>NUCLEOTIDE SEQUENCE</scope>
    <source>
        <strain evidence="6">CBS 107.79</strain>
    </source>
</reference>
<keyword evidence="3" id="KW-0560">Oxidoreductase</keyword>
<dbReference type="SUPFAM" id="SSF48264">
    <property type="entry name" value="Cytochrome P450"/>
    <property type="match status" value="1"/>
</dbReference>
<dbReference type="GO" id="GO:0005506">
    <property type="term" value="F:iron ion binding"/>
    <property type="evidence" value="ECO:0007669"/>
    <property type="project" value="InterPro"/>
</dbReference>
<dbReference type="Pfam" id="PF00067">
    <property type="entry name" value="p450"/>
    <property type="match status" value="1"/>
</dbReference>
<dbReference type="AlphaFoldDB" id="A0A6A5UGM8"/>
<dbReference type="InterPro" id="IPR050364">
    <property type="entry name" value="Cytochrome_P450_fung"/>
</dbReference>
<gene>
    <name evidence="6" type="ORF">BU23DRAFT_562243</name>
</gene>
<evidence type="ECO:0000313" key="7">
    <source>
        <dbReference type="Proteomes" id="UP000800036"/>
    </source>
</evidence>
<comment type="similarity">
    <text evidence="1">Belongs to the cytochrome P450 family.</text>
</comment>
<dbReference type="OrthoDB" id="1103324at2759"/>
<evidence type="ECO:0000256" key="4">
    <source>
        <dbReference type="ARBA" id="ARBA00023004"/>
    </source>
</evidence>
<dbReference type="Proteomes" id="UP000800036">
    <property type="component" value="Unassembled WGS sequence"/>
</dbReference>
<dbReference type="EMBL" id="ML976810">
    <property type="protein sequence ID" value="KAF1964081.1"/>
    <property type="molecule type" value="Genomic_DNA"/>
</dbReference>
<keyword evidence="7" id="KW-1185">Reference proteome</keyword>
<evidence type="ECO:0000256" key="3">
    <source>
        <dbReference type="ARBA" id="ARBA00023002"/>
    </source>
</evidence>
<dbReference type="InterPro" id="IPR036396">
    <property type="entry name" value="Cyt_P450_sf"/>
</dbReference>
<dbReference type="Gene3D" id="1.10.630.10">
    <property type="entry name" value="Cytochrome P450"/>
    <property type="match status" value="1"/>
</dbReference>
<dbReference type="PANTHER" id="PTHR46300">
    <property type="entry name" value="P450, PUTATIVE (EUROFUNG)-RELATED-RELATED"/>
    <property type="match status" value="1"/>
</dbReference>